<keyword evidence="3" id="KW-0745">Spermidine biosynthesis</keyword>
<comment type="catalytic activity">
    <reaction evidence="5">
        <text>S-adenosyl-L-methionine + H(+) = S-adenosyl 3-(methylsulfanyl)propylamine + CO2</text>
        <dbReference type="Rhea" id="RHEA:15981"/>
        <dbReference type="ChEBI" id="CHEBI:15378"/>
        <dbReference type="ChEBI" id="CHEBI:16526"/>
        <dbReference type="ChEBI" id="CHEBI:57443"/>
        <dbReference type="ChEBI" id="CHEBI:59789"/>
        <dbReference type="EC" id="4.1.1.50"/>
    </reaction>
</comment>
<dbReference type="GO" id="GO:0005829">
    <property type="term" value="C:cytosol"/>
    <property type="evidence" value="ECO:0007669"/>
    <property type="project" value="TreeGrafter"/>
</dbReference>
<evidence type="ECO:0000313" key="7">
    <source>
        <dbReference type="EMBL" id="KAI1709264.1"/>
    </source>
</evidence>
<organism evidence="7 8">
    <name type="scientific">Ditylenchus destructor</name>
    <dbReference type="NCBI Taxonomy" id="166010"/>
    <lineage>
        <taxon>Eukaryota</taxon>
        <taxon>Metazoa</taxon>
        <taxon>Ecdysozoa</taxon>
        <taxon>Nematoda</taxon>
        <taxon>Chromadorea</taxon>
        <taxon>Rhabditida</taxon>
        <taxon>Tylenchina</taxon>
        <taxon>Tylenchomorpha</taxon>
        <taxon>Sphaerularioidea</taxon>
        <taxon>Anguinidae</taxon>
        <taxon>Anguininae</taxon>
        <taxon>Ditylenchus</taxon>
    </lineage>
</organism>
<accession>A0AAD4MY50</accession>
<comment type="pathway">
    <text evidence="1">Amine and polyamine biosynthesis; S-adenosylmethioninamine biosynthesis; S-adenosylmethioninamine from S-adenosyl-L-methionine: step 1/1.</text>
</comment>
<dbReference type="EMBL" id="JAKKPZ010000031">
    <property type="protein sequence ID" value="KAI1709264.1"/>
    <property type="molecule type" value="Genomic_DNA"/>
</dbReference>
<name>A0AAD4MY50_9BILA</name>
<proteinExistence type="inferred from homology"/>
<evidence type="ECO:0000256" key="2">
    <source>
        <dbReference type="ARBA" id="ARBA00008466"/>
    </source>
</evidence>
<dbReference type="AlphaFoldDB" id="A0AAD4MY50"/>
<dbReference type="Proteomes" id="UP001201812">
    <property type="component" value="Unassembled WGS sequence"/>
</dbReference>
<dbReference type="GO" id="GO:0008295">
    <property type="term" value="P:spermidine biosynthetic process"/>
    <property type="evidence" value="ECO:0007669"/>
    <property type="project" value="UniProtKB-KW"/>
</dbReference>
<dbReference type="SUPFAM" id="SSF56276">
    <property type="entry name" value="S-adenosylmethionine decarboxylase"/>
    <property type="match status" value="1"/>
</dbReference>
<gene>
    <name evidence="7" type="ORF">DdX_11334</name>
</gene>
<evidence type="ECO:0000313" key="8">
    <source>
        <dbReference type="Proteomes" id="UP001201812"/>
    </source>
</evidence>
<evidence type="ECO:0000256" key="1">
    <source>
        <dbReference type="ARBA" id="ARBA00004911"/>
    </source>
</evidence>
<dbReference type="Pfam" id="PF01536">
    <property type="entry name" value="SAM_decarbox"/>
    <property type="match status" value="1"/>
</dbReference>
<comment type="similarity">
    <text evidence="2">Belongs to the eukaryotic AdoMetDC family.</text>
</comment>
<dbReference type="InterPro" id="IPR016067">
    <property type="entry name" value="S-AdoMet_deCO2ase_core"/>
</dbReference>
<keyword evidence="8" id="KW-1185">Reference proteome</keyword>
<evidence type="ECO:0000256" key="5">
    <source>
        <dbReference type="ARBA" id="ARBA00048112"/>
    </source>
</evidence>
<dbReference type="InterPro" id="IPR048283">
    <property type="entry name" value="AdoMetDC-like"/>
</dbReference>
<comment type="caution">
    <text evidence="7">The sequence shown here is derived from an EMBL/GenBank/DDBJ whole genome shotgun (WGS) entry which is preliminary data.</text>
</comment>
<dbReference type="GO" id="GO:0004014">
    <property type="term" value="F:adenosylmethionine decarboxylase activity"/>
    <property type="evidence" value="ECO:0007669"/>
    <property type="project" value="UniProtKB-EC"/>
</dbReference>
<dbReference type="PANTHER" id="PTHR11570">
    <property type="entry name" value="S-ADENOSYLMETHIONINE DECARBOXYLASE"/>
    <property type="match status" value="1"/>
</dbReference>
<evidence type="ECO:0000256" key="4">
    <source>
        <dbReference type="ARBA" id="ARBA00023115"/>
    </source>
</evidence>
<dbReference type="PANTHER" id="PTHR11570:SF0">
    <property type="entry name" value="S-ADENOSYLMETHIONINE DECARBOXYLASE PROENZYME"/>
    <property type="match status" value="1"/>
</dbReference>
<evidence type="ECO:0000256" key="3">
    <source>
        <dbReference type="ARBA" id="ARBA00023066"/>
    </source>
</evidence>
<dbReference type="GO" id="GO:0006597">
    <property type="term" value="P:spermine biosynthetic process"/>
    <property type="evidence" value="ECO:0007669"/>
    <property type="project" value="TreeGrafter"/>
</dbReference>
<evidence type="ECO:0000256" key="6">
    <source>
        <dbReference type="SAM" id="MobiDB-lite"/>
    </source>
</evidence>
<sequence>MKVTGCDETGHVTNIHVTPYTEIPKERSSLRDGPKFMDCVHKEIPPHLKQEYRLHAAEIEEAKRQLQDEGLEVSGGCWSPFGKFRNNKRRIAENGTENPKISDDPPDNENNKNDDDQNDGLLNGITVDFSMRRVNRRTKIVNKSTCTLLVKKHLRSVLVISIQSSTVHAARLETIALPFMWNKPLILVQETCLIVEMTTVQKPQLLEKIKSSFNHEDQKGAEEHFFEGAEKLLEIWFDSCQKQGSLRKIPKEELVTMLDIACCHILHSKSNEFVDSYVLSESSMFVSDNRFILKTCGATKLLAIIERMIHLAKVYGSLDIVTNVYYSHGGAYCMGSLKQDRWYLYTLNTPLVAPTYSDHTLEILMNDIPRDIAKIYSMAECKNGEECTKRGGINRLMPIGTLMHEELFEPVGYSMNGLVPDSDQYVTIHITPEPEFCFVSFETNQRRECLYKQTLKVLDCFKPNKFMITIFSNELSQMGRKAQQRIWNEEIPGYQRVNIQFLRLQYDTLVYAQFVKSNTGPNYVKIRRMIAEDEDGDISSDSDL</sequence>
<keyword evidence="4" id="KW-0620">Polyamine biosynthesis</keyword>
<feature type="region of interest" description="Disordered" evidence="6">
    <location>
        <begin position="88"/>
        <end position="122"/>
    </location>
</feature>
<dbReference type="InterPro" id="IPR018166">
    <property type="entry name" value="S-AdoMet_deCO2ase_CS"/>
</dbReference>
<dbReference type="PROSITE" id="PS01336">
    <property type="entry name" value="ADOMETDC"/>
    <property type="match status" value="1"/>
</dbReference>
<dbReference type="Gene3D" id="3.60.90.10">
    <property type="entry name" value="S-adenosylmethionine decarboxylase"/>
    <property type="match status" value="2"/>
</dbReference>
<reference evidence="7" key="1">
    <citation type="submission" date="2022-01" db="EMBL/GenBank/DDBJ databases">
        <title>Genome Sequence Resource for Two Populations of Ditylenchus destructor, the Migratory Endoparasitic Phytonematode.</title>
        <authorList>
            <person name="Zhang H."/>
            <person name="Lin R."/>
            <person name="Xie B."/>
        </authorList>
    </citation>
    <scope>NUCLEOTIDE SEQUENCE</scope>
    <source>
        <strain evidence="7">BazhouSP</strain>
    </source>
</reference>
<protein>
    <submittedName>
        <fullName evidence="7">Adenosylmethionine decarboxylase domain-containing protein</fullName>
    </submittedName>
</protein>